<proteinExistence type="predicted"/>
<sequence>MRIITHSCPDCGTVVAANELESNRVMKCPGLGCQGVLRFDDLPEEARDHFLENRERYEI</sequence>
<dbReference type="EMBL" id="CP034940">
    <property type="protein sequence ID" value="QAY21066.1"/>
    <property type="molecule type" value="Genomic_DNA"/>
</dbReference>
<evidence type="ECO:0000313" key="2">
    <source>
        <dbReference type="Proteomes" id="UP000293073"/>
    </source>
</evidence>
<organism evidence="1 2">
    <name type="scientific">Halorubrum ezzemoulense</name>
    <name type="common">Halorubrum chaoviator</name>
    <dbReference type="NCBI Taxonomy" id="337243"/>
    <lineage>
        <taxon>Archaea</taxon>
        <taxon>Methanobacteriati</taxon>
        <taxon>Methanobacteriota</taxon>
        <taxon>Stenosarchaea group</taxon>
        <taxon>Halobacteria</taxon>
        <taxon>Halobacteriales</taxon>
        <taxon>Haloferacaceae</taxon>
        <taxon>Halorubrum</taxon>
    </lineage>
</organism>
<dbReference type="Proteomes" id="UP000293073">
    <property type="component" value="Chromosome"/>
</dbReference>
<dbReference type="AlphaFoldDB" id="A0A256KAY5"/>
<protein>
    <submittedName>
        <fullName evidence="1">Uncharacterized protein</fullName>
    </submittedName>
</protein>
<gene>
    <name evidence="1" type="ORF">EO776_14115</name>
</gene>
<evidence type="ECO:0000313" key="1">
    <source>
        <dbReference type="EMBL" id="QAY21066.1"/>
    </source>
</evidence>
<dbReference type="KEGG" id="hezz:EO776_14115"/>
<dbReference type="RefSeq" id="WP_100050322.1">
    <property type="nucleotide sequence ID" value="NZ_CP034940.1"/>
</dbReference>
<name>A0A256KAY5_HALEZ</name>
<dbReference type="GeneID" id="301360973"/>
<accession>A0A256KAY5</accession>
<reference evidence="2" key="1">
    <citation type="submission" date="2019-01" db="EMBL/GenBank/DDBJ databases">
        <title>Complete genome of Halorubrum ezzemoulense strain FB21.</title>
        <authorList>
            <person name="Feng Y."/>
            <person name="Louyakis A.S."/>
            <person name="Papke R.T."/>
            <person name="Gogarten J.P."/>
        </authorList>
    </citation>
    <scope>NUCLEOTIDE SEQUENCE [LARGE SCALE GENOMIC DNA]</scope>
    <source>
        <strain evidence="2">Fb21</strain>
    </source>
</reference>